<proteinExistence type="inferred from homology"/>
<feature type="binding site" evidence="8">
    <location>
        <position position="97"/>
    </location>
    <ligand>
        <name>GTP</name>
        <dbReference type="ChEBI" id="CHEBI:37565"/>
    </ligand>
</feature>
<keyword evidence="6 8" id="KW-0342">GTP-binding</keyword>
<dbReference type="InterPro" id="IPR013482">
    <property type="entry name" value="Molybde_CF_guanTrfase"/>
</dbReference>
<keyword evidence="5 8" id="KW-0460">Magnesium</keyword>
<comment type="similarity">
    <text evidence="8">Belongs to the MobA family.</text>
</comment>
<evidence type="ECO:0000256" key="5">
    <source>
        <dbReference type="ARBA" id="ARBA00022842"/>
    </source>
</evidence>
<feature type="binding site" evidence="8">
    <location>
        <position position="21"/>
    </location>
    <ligand>
        <name>GTP</name>
        <dbReference type="ChEBI" id="CHEBI:37565"/>
    </ligand>
</feature>
<evidence type="ECO:0000256" key="4">
    <source>
        <dbReference type="ARBA" id="ARBA00022741"/>
    </source>
</evidence>
<accession>A0ABP9QWC8</accession>
<dbReference type="Proteomes" id="UP001500547">
    <property type="component" value="Unassembled WGS sequence"/>
</dbReference>
<keyword evidence="7 8" id="KW-0501">Molybdenum cofactor biosynthesis</keyword>
<dbReference type="NCBIfam" id="TIGR02665">
    <property type="entry name" value="molyb_mobA"/>
    <property type="match status" value="1"/>
</dbReference>
<evidence type="ECO:0000256" key="6">
    <source>
        <dbReference type="ARBA" id="ARBA00023134"/>
    </source>
</evidence>
<evidence type="ECO:0000313" key="11">
    <source>
        <dbReference type="Proteomes" id="UP001500547"/>
    </source>
</evidence>
<dbReference type="EMBL" id="BAABLD010000010">
    <property type="protein sequence ID" value="GAA5168354.1"/>
    <property type="molecule type" value="Genomic_DNA"/>
</dbReference>
<keyword evidence="11" id="KW-1185">Reference proteome</keyword>
<protein>
    <recommendedName>
        <fullName evidence="8">Molybdenum cofactor guanylyltransferase</fullName>
        <shortName evidence="8">MoCo guanylyltransferase</shortName>
        <ecNumber evidence="8">2.7.7.77</ecNumber>
    </recommendedName>
    <alternativeName>
        <fullName evidence="8">GTP:molybdopterin guanylyltransferase</fullName>
    </alternativeName>
    <alternativeName>
        <fullName evidence="8">Mo-MPT guanylyltransferase</fullName>
    </alternativeName>
    <alternativeName>
        <fullName evidence="8">Molybdopterin guanylyltransferase</fullName>
    </alternativeName>
    <alternativeName>
        <fullName evidence="8">Molybdopterin-guanine dinucleotide synthase</fullName>
        <shortName evidence="8">MGD synthase</shortName>
    </alternativeName>
</protein>
<comment type="caution">
    <text evidence="10">The sequence shown here is derived from an EMBL/GenBank/DDBJ whole genome shotgun (WGS) entry which is preliminary data.</text>
</comment>
<dbReference type="InterPro" id="IPR029044">
    <property type="entry name" value="Nucleotide-diphossugar_trans"/>
</dbReference>
<keyword evidence="2 8" id="KW-0808">Transferase</keyword>
<dbReference type="Pfam" id="PF12804">
    <property type="entry name" value="NTP_transf_3"/>
    <property type="match status" value="1"/>
</dbReference>
<reference evidence="11" key="1">
    <citation type="journal article" date="2019" name="Int. J. Syst. Evol. Microbiol.">
        <title>The Global Catalogue of Microorganisms (GCM) 10K type strain sequencing project: providing services to taxonomists for standard genome sequencing and annotation.</title>
        <authorList>
            <consortium name="The Broad Institute Genomics Platform"/>
            <consortium name="The Broad Institute Genome Sequencing Center for Infectious Disease"/>
            <person name="Wu L."/>
            <person name="Ma J."/>
        </authorList>
    </citation>
    <scope>NUCLEOTIDE SEQUENCE [LARGE SCALE GENOMIC DNA]</scope>
    <source>
        <strain evidence="11">JCM 18715</strain>
    </source>
</reference>
<sequence length="184" mass="19697">MNVTGLILAGGLGTRMGGADKGWVEFEGRSLIESLIAQLQPQVDKLVISANRNLDRYAALGFPVVTDLRPDHAGPLAGIETGLSVCETDWLLTCPVDTLNLPADYAQRMQQAAPSVAFAGGHLQPVFMLVPRSALASLSASLDSGNGKVRHWTDQMGLRQVSFDDTPGALCNLNDWQALQQAQQ</sequence>
<comment type="catalytic activity">
    <reaction evidence="8">
        <text>Mo-molybdopterin + GTP + H(+) = Mo-molybdopterin guanine dinucleotide + diphosphate</text>
        <dbReference type="Rhea" id="RHEA:34243"/>
        <dbReference type="ChEBI" id="CHEBI:15378"/>
        <dbReference type="ChEBI" id="CHEBI:33019"/>
        <dbReference type="ChEBI" id="CHEBI:37565"/>
        <dbReference type="ChEBI" id="CHEBI:71302"/>
        <dbReference type="ChEBI" id="CHEBI:71310"/>
        <dbReference type="EC" id="2.7.7.77"/>
    </reaction>
</comment>
<dbReference type="HAMAP" id="MF_00316">
    <property type="entry name" value="MobA"/>
    <property type="match status" value="1"/>
</dbReference>
<keyword evidence="1 8" id="KW-0963">Cytoplasm</keyword>
<evidence type="ECO:0000256" key="3">
    <source>
        <dbReference type="ARBA" id="ARBA00022723"/>
    </source>
</evidence>
<name>A0ABP9QWC8_9RHOO</name>
<evidence type="ECO:0000256" key="2">
    <source>
        <dbReference type="ARBA" id="ARBA00022679"/>
    </source>
</evidence>
<feature type="binding site" evidence="8">
    <location>
        <position position="67"/>
    </location>
    <ligand>
        <name>GTP</name>
        <dbReference type="ChEBI" id="CHEBI:37565"/>
    </ligand>
</feature>
<keyword evidence="10" id="KW-0548">Nucleotidyltransferase</keyword>
<comment type="subunit">
    <text evidence="8">Monomer.</text>
</comment>
<dbReference type="InterPro" id="IPR025877">
    <property type="entry name" value="MobA-like_NTP_Trfase"/>
</dbReference>
<dbReference type="RefSeq" id="WP_345533734.1">
    <property type="nucleotide sequence ID" value="NZ_BAABLD010000010.1"/>
</dbReference>
<dbReference type="PANTHER" id="PTHR19136:SF81">
    <property type="entry name" value="MOLYBDENUM COFACTOR GUANYLYLTRANSFERASE"/>
    <property type="match status" value="1"/>
</dbReference>
<comment type="subcellular location">
    <subcellularLocation>
        <location evidence="8">Cytoplasm</location>
    </subcellularLocation>
</comment>
<dbReference type="EC" id="2.7.7.77" evidence="8"/>
<comment type="domain">
    <text evidence="8">The N-terminal domain determines nucleotide recognition and specific binding, while the C-terminal domain determines the specific binding to the target protein.</text>
</comment>
<comment type="cofactor">
    <cofactor evidence="8">
        <name>Mg(2+)</name>
        <dbReference type="ChEBI" id="CHEBI:18420"/>
    </cofactor>
</comment>
<gene>
    <name evidence="8 10" type="primary">mobA</name>
    <name evidence="10" type="ORF">GCM10025770_28200</name>
</gene>
<dbReference type="GO" id="GO:0016779">
    <property type="term" value="F:nucleotidyltransferase activity"/>
    <property type="evidence" value="ECO:0007669"/>
    <property type="project" value="UniProtKB-KW"/>
</dbReference>
<evidence type="ECO:0000256" key="7">
    <source>
        <dbReference type="ARBA" id="ARBA00023150"/>
    </source>
</evidence>
<dbReference type="PANTHER" id="PTHR19136">
    <property type="entry name" value="MOLYBDENUM COFACTOR GUANYLYLTRANSFERASE"/>
    <property type="match status" value="1"/>
</dbReference>
<keyword evidence="4 8" id="KW-0547">Nucleotide-binding</keyword>
<organism evidence="10 11">
    <name type="scientific">Viridibacterium curvum</name>
    <dbReference type="NCBI Taxonomy" id="1101404"/>
    <lineage>
        <taxon>Bacteria</taxon>
        <taxon>Pseudomonadati</taxon>
        <taxon>Pseudomonadota</taxon>
        <taxon>Betaproteobacteria</taxon>
        <taxon>Rhodocyclales</taxon>
        <taxon>Rhodocyclaceae</taxon>
        <taxon>Viridibacterium</taxon>
    </lineage>
</organism>
<keyword evidence="3 8" id="KW-0479">Metal-binding</keyword>
<comment type="caution">
    <text evidence="8">Lacks conserved residue(s) required for the propagation of feature annotation.</text>
</comment>
<evidence type="ECO:0000256" key="8">
    <source>
        <dbReference type="HAMAP-Rule" id="MF_00316"/>
    </source>
</evidence>
<feature type="domain" description="MobA-like NTP transferase" evidence="9">
    <location>
        <begin position="5"/>
        <end position="154"/>
    </location>
</feature>
<comment type="function">
    <text evidence="8">Transfers a GMP moiety from GTP to Mo-molybdopterin (Mo-MPT) cofactor (Moco or molybdenum cofactor) to form Mo-molybdopterin guanine dinucleotide (Mo-MGD) cofactor.</text>
</comment>
<dbReference type="CDD" id="cd02503">
    <property type="entry name" value="MobA"/>
    <property type="match status" value="1"/>
</dbReference>
<feature type="binding site" evidence="8">
    <location>
        <position position="97"/>
    </location>
    <ligand>
        <name>Mg(2+)</name>
        <dbReference type="ChEBI" id="CHEBI:18420"/>
    </ligand>
</feature>
<evidence type="ECO:0000313" key="10">
    <source>
        <dbReference type="EMBL" id="GAA5168354.1"/>
    </source>
</evidence>
<dbReference type="Gene3D" id="3.90.550.10">
    <property type="entry name" value="Spore Coat Polysaccharide Biosynthesis Protein SpsA, Chain A"/>
    <property type="match status" value="1"/>
</dbReference>
<dbReference type="SUPFAM" id="SSF53448">
    <property type="entry name" value="Nucleotide-diphospho-sugar transferases"/>
    <property type="match status" value="1"/>
</dbReference>
<evidence type="ECO:0000259" key="9">
    <source>
        <dbReference type="Pfam" id="PF12804"/>
    </source>
</evidence>
<evidence type="ECO:0000256" key="1">
    <source>
        <dbReference type="ARBA" id="ARBA00022490"/>
    </source>
</evidence>
<feature type="binding site" evidence="8">
    <location>
        <begin position="8"/>
        <end position="10"/>
    </location>
    <ligand>
        <name>GTP</name>
        <dbReference type="ChEBI" id="CHEBI:37565"/>
    </ligand>
</feature>